<dbReference type="InterPro" id="IPR001708">
    <property type="entry name" value="YidC/ALB3/OXA1/COX18"/>
</dbReference>
<evidence type="ECO:0000256" key="1">
    <source>
        <dbReference type="ARBA" id="ARBA00004651"/>
    </source>
</evidence>
<keyword evidence="7 10" id="KW-0472">Membrane</keyword>
<feature type="domain" description="Membrane insertase YidC/Oxa/ALB C-terminal" evidence="11">
    <location>
        <begin position="5"/>
        <end position="77"/>
    </location>
</feature>
<keyword evidence="5" id="KW-0653">Protein transport</keyword>
<dbReference type="Proteomes" id="UP000255460">
    <property type="component" value="Unassembled WGS sequence"/>
</dbReference>
<evidence type="ECO:0000256" key="9">
    <source>
        <dbReference type="RuleBase" id="RU003945"/>
    </source>
</evidence>
<dbReference type="InterPro" id="IPR028055">
    <property type="entry name" value="YidC/Oxa/ALB_C"/>
</dbReference>
<keyword evidence="2" id="KW-0813">Transport</keyword>
<evidence type="ECO:0000256" key="7">
    <source>
        <dbReference type="ARBA" id="ARBA00023136"/>
    </source>
</evidence>
<comment type="subcellular location">
    <subcellularLocation>
        <location evidence="1">Cell membrane</location>
        <topology evidence="1">Multi-pass membrane protein</topology>
    </subcellularLocation>
    <subcellularLocation>
        <location evidence="9">Membrane</location>
        <topology evidence="9">Multi-pass membrane protein</topology>
    </subcellularLocation>
</comment>
<keyword evidence="3" id="KW-1003">Cell membrane</keyword>
<dbReference type="GO" id="GO:0015031">
    <property type="term" value="P:protein transport"/>
    <property type="evidence" value="ECO:0007669"/>
    <property type="project" value="UniProtKB-KW"/>
</dbReference>
<dbReference type="EMBL" id="UFZQ01000001">
    <property type="protein sequence ID" value="STE89821.1"/>
    <property type="molecule type" value="Genomic_DNA"/>
</dbReference>
<evidence type="ECO:0000256" key="6">
    <source>
        <dbReference type="ARBA" id="ARBA00022989"/>
    </source>
</evidence>
<dbReference type="AlphaFoldDB" id="A0A376L7V9"/>
<organism evidence="12 13">
    <name type="scientific">Escherichia coli</name>
    <dbReference type="NCBI Taxonomy" id="562"/>
    <lineage>
        <taxon>Bacteria</taxon>
        <taxon>Pseudomonadati</taxon>
        <taxon>Pseudomonadota</taxon>
        <taxon>Gammaproteobacteria</taxon>
        <taxon>Enterobacterales</taxon>
        <taxon>Enterobacteriaceae</taxon>
        <taxon>Escherichia</taxon>
    </lineage>
</organism>
<sequence>MWGNWGFSIIIITFIVRGIMYPLTKAQYTSMAKMRMLQPKIQAMRERLGDDKQRISQEMMALYKAEKVNPLGRLLPAADPDANLPGVVLHADGFR</sequence>
<keyword evidence="4 9" id="KW-0812">Transmembrane</keyword>
<comment type="similarity">
    <text evidence="9">Belongs to the OXA1/ALB3/YidC family.</text>
</comment>
<evidence type="ECO:0000256" key="4">
    <source>
        <dbReference type="ARBA" id="ARBA00022692"/>
    </source>
</evidence>
<name>A0A376L7V9_ECOLX</name>
<reference evidence="12 13" key="1">
    <citation type="submission" date="2018-06" db="EMBL/GenBank/DDBJ databases">
        <authorList>
            <consortium name="Pathogen Informatics"/>
            <person name="Doyle S."/>
        </authorList>
    </citation>
    <scope>NUCLEOTIDE SEQUENCE [LARGE SCALE GENOMIC DNA]</scope>
    <source>
        <strain evidence="12 13">NCTC10418</strain>
    </source>
</reference>
<dbReference type="InterPro" id="IPR047196">
    <property type="entry name" value="YidC_ALB_C"/>
</dbReference>
<keyword evidence="6 10" id="KW-1133">Transmembrane helix</keyword>
<evidence type="ECO:0000259" key="11">
    <source>
        <dbReference type="Pfam" id="PF02096"/>
    </source>
</evidence>
<dbReference type="PANTHER" id="PTHR12428">
    <property type="entry name" value="OXA1"/>
    <property type="match status" value="1"/>
</dbReference>
<dbReference type="PANTHER" id="PTHR12428:SF65">
    <property type="entry name" value="CYTOCHROME C OXIDASE ASSEMBLY PROTEIN COX18, MITOCHONDRIAL"/>
    <property type="match status" value="1"/>
</dbReference>
<accession>A0A376L7V9</accession>
<dbReference type="CDD" id="cd20070">
    <property type="entry name" value="5TM_YidC_Alb3"/>
    <property type="match status" value="1"/>
</dbReference>
<dbReference type="GO" id="GO:0051205">
    <property type="term" value="P:protein insertion into membrane"/>
    <property type="evidence" value="ECO:0007669"/>
    <property type="project" value="TreeGrafter"/>
</dbReference>
<protein>
    <submittedName>
        <fullName evidence="12">Inner membrane protein</fullName>
    </submittedName>
</protein>
<dbReference type="GO" id="GO:0005886">
    <property type="term" value="C:plasma membrane"/>
    <property type="evidence" value="ECO:0007669"/>
    <property type="project" value="UniProtKB-SubCell"/>
</dbReference>
<evidence type="ECO:0000256" key="3">
    <source>
        <dbReference type="ARBA" id="ARBA00022475"/>
    </source>
</evidence>
<evidence type="ECO:0000256" key="10">
    <source>
        <dbReference type="SAM" id="Phobius"/>
    </source>
</evidence>
<evidence type="ECO:0000256" key="2">
    <source>
        <dbReference type="ARBA" id="ARBA00022448"/>
    </source>
</evidence>
<evidence type="ECO:0000313" key="12">
    <source>
        <dbReference type="EMBL" id="STE89821.1"/>
    </source>
</evidence>
<evidence type="ECO:0000256" key="5">
    <source>
        <dbReference type="ARBA" id="ARBA00022927"/>
    </source>
</evidence>
<evidence type="ECO:0000313" key="13">
    <source>
        <dbReference type="Proteomes" id="UP000255460"/>
    </source>
</evidence>
<dbReference type="GO" id="GO:0032977">
    <property type="term" value="F:membrane insertase activity"/>
    <property type="evidence" value="ECO:0007669"/>
    <property type="project" value="InterPro"/>
</dbReference>
<dbReference type="Pfam" id="PF02096">
    <property type="entry name" value="60KD_IMP"/>
    <property type="match status" value="1"/>
</dbReference>
<feature type="transmembrane region" description="Helical" evidence="10">
    <location>
        <begin position="6"/>
        <end position="24"/>
    </location>
</feature>
<evidence type="ECO:0000256" key="8">
    <source>
        <dbReference type="ARBA" id="ARBA00023186"/>
    </source>
</evidence>
<keyword evidence="8" id="KW-0143">Chaperone</keyword>
<dbReference type="NCBIfam" id="TIGR03592">
    <property type="entry name" value="yidC_oxa1_cterm"/>
    <property type="match status" value="1"/>
</dbReference>
<proteinExistence type="inferred from homology"/>
<gene>
    <name evidence="12" type="primary">oxaA_2</name>
    <name evidence="12" type="ORF">NCTC10418_07590</name>
</gene>